<evidence type="ECO:0000256" key="1">
    <source>
        <dbReference type="ARBA" id="ARBA00022485"/>
    </source>
</evidence>
<keyword evidence="2" id="KW-0949">S-adenosyl-L-methionine</keyword>
<evidence type="ECO:0000313" key="8">
    <source>
        <dbReference type="EMBL" id="PIO59514.1"/>
    </source>
</evidence>
<feature type="domain" description="MTTase N-terminal" evidence="6">
    <location>
        <begin position="1"/>
        <end position="106"/>
    </location>
</feature>
<protein>
    <submittedName>
        <fullName evidence="8">Uncharacterized protein</fullName>
    </submittedName>
</protein>
<dbReference type="SFLD" id="SFLDS00029">
    <property type="entry name" value="Radical_SAM"/>
    <property type="match status" value="1"/>
</dbReference>
<dbReference type="PROSITE" id="PS51918">
    <property type="entry name" value="RADICAL_SAM"/>
    <property type="match status" value="1"/>
</dbReference>
<evidence type="ECO:0000256" key="2">
    <source>
        <dbReference type="ARBA" id="ARBA00022691"/>
    </source>
</evidence>
<dbReference type="Gene3D" id="3.40.50.12160">
    <property type="entry name" value="Methylthiotransferase, N-terminal domain"/>
    <property type="match status" value="1"/>
</dbReference>
<evidence type="ECO:0000256" key="3">
    <source>
        <dbReference type="ARBA" id="ARBA00022723"/>
    </source>
</evidence>
<keyword evidence="5" id="KW-0411">Iron-sulfur</keyword>
<keyword evidence="1" id="KW-0004">4Fe-4S</keyword>
<evidence type="ECO:0000259" key="6">
    <source>
        <dbReference type="PROSITE" id="PS51449"/>
    </source>
</evidence>
<reference evidence="8 9" key="1">
    <citation type="submission" date="2015-09" db="EMBL/GenBank/DDBJ databases">
        <title>Draft genome of the parasitic nematode Teladorsagia circumcincta isolate WARC Sus (inbred).</title>
        <authorList>
            <person name="Mitreva M."/>
        </authorList>
    </citation>
    <scope>NUCLEOTIDE SEQUENCE [LARGE SCALE GENOMIC DNA]</scope>
    <source>
        <strain evidence="8 9">S</strain>
    </source>
</reference>
<dbReference type="InterPro" id="IPR038135">
    <property type="entry name" value="Methylthiotransferase_N_sf"/>
</dbReference>
<dbReference type="GO" id="GO:0035597">
    <property type="term" value="F:tRNA-2-methylthio-N(6)-dimethylallyladenosine(37) synthase activity"/>
    <property type="evidence" value="ECO:0007669"/>
    <property type="project" value="TreeGrafter"/>
</dbReference>
<dbReference type="GO" id="GO:0005829">
    <property type="term" value="C:cytosol"/>
    <property type="evidence" value="ECO:0007669"/>
    <property type="project" value="TreeGrafter"/>
</dbReference>
<dbReference type="Proteomes" id="UP000230423">
    <property type="component" value="Unassembled WGS sequence"/>
</dbReference>
<gene>
    <name evidence="8" type="ORF">TELCIR_19023</name>
</gene>
<dbReference type="FunFam" id="3.40.50.12160:FF:000003">
    <property type="entry name" value="CDK5 regulatory subunit-associated protein 1"/>
    <property type="match status" value="1"/>
</dbReference>
<sequence>MNVNDMEVVRALLKNSDYVETEDLQDPLLHQADVIVLITCSIREGAEEKVWRELKRIRSVVAKRRRPVVGVLGPDAYRDLPRLIAVARAGSSAINVQLSVEETYADVQPVRVDSDSRTAFVDTLMGSHNSSIMRGCDNMCTYCVVPLTRGRERSRPIDSIIDEVRRLSDEGFKQITLLGQNVNSYRDMSESSYVVDAVSLTSTVPGFSTVYK</sequence>
<evidence type="ECO:0000259" key="7">
    <source>
        <dbReference type="PROSITE" id="PS51918"/>
    </source>
</evidence>
<dbReference type="EMBL" id="KZ357655">
    <property type="protein sequence ID" value="PIO59514.1"/>
    <property type="molecule type" value="Genomic_DNA"/>
</dbReference>
<organism evidence="8 9">
    <name type="scientific">Teladorsagia circumcincta</name>
    <name type="common">Brown stomach worm</name>
    <name type="synonym">Ostertagia circumcincta</name>
    <dbReference type="NCBI Taxonomy" id="45464"/>
    <lineage>
        <taxon>Eukaryota</taxon>
        <taxon>Metazoa</taxon>
        <taxon>Ecdysozoa</taxon>
        <taxon>Nematoda</taxon>
        <taxon>Chromadorea</taxon>
        <taxon>Rhabditida</taxon>
        <taxon>Rhabditina</taxon>
        <taxon>Rhabditomorpha</taxon>
        <taxon>Strongyloidea</taxon>
        <taxon>Trichostrongylidae</taxon>
        <taxon>Teladorsagia</taxon>
    </lineage>
</organism>
<dbReference type="InterPro" id="IPR058240">
    <property type="entry name" value="rSAM_sf"/>
</dbReference>
<dbReference type="AlphaFoldDB" id="A0A2G9TNE9"/>
<dbReference type="GO" id="GO:0051539">
    <property type="term" value="F:4 iron, 4 sulfur cluster binding"/>
    <property type="evidence" value="ECO:0007669"/>
    <property type="project" value="UniProtKB-KW"/>
</dbReference>
<evidence type="ECO:0000256" key="4">
    <source>
        <dbReference type="ARBA" id="ARBA00023004"/>
    </source>
</evidence>
<evidence type="ECO:0000313" key="9">
    <source>
        <dbReference type="Proteomes" id="UP000230423"/>
    </source>
</evidence>
<dbReference type="GO" id="GO:0005739">
    <property type="term" value="C:mitochondrion"/>
    <property type="evidence" value="ECO:0007669"/>
    <property type="project" value="TreeGrafter"/>
</dbReference>
<dbReference type="Gene3D" id="3.30.750.210">
    <property type="match status" value="1"/>
</dbReference>
<dbReference type="InterPro" id="IPR013848">
    <property type="entry name" value="Methylthiotransferase_N"/>
</dbReference>
<dbReference type="GO" id="GO:0046872">
    <property type="term" value="F:metal ion binding"/>
    <property type="evidence" value="ECO:0007669"/>
    <property type="project" value="UniProtKB-KW"/>
</dbReference>
<keyword evidence="9" id="KW-1185">Reference proteome</keyword>
<dbReference type="PANTHER" id="PTHR43020:SF2">
    <property type="entry name" value="MITOCHONDRIAL TRNA METHYLTHIOTRANSFERASE CDK5RAP1"/>
    <property type="match status" value="1"/>
</dbReference>
<dbReference type="OrthoDB" id="5848530at2759"/>
<dbReference type="SUPFAM" id="SSF102114">
    <property type="entry name" value="Radical SAM enzymes"/>
    <property type="match status" value="1"/>
</dbReference>
<keyword evidence="4" id="KW-0408">Iron</keyword>
<proteinExistence type="predicted"/>
<dbReference type="PANTHER" id="PTHR43020">
    <property type="entry name" value="CDK5 REGULATORY SUBUNIT-ASSOCIATED PROTEIN 1"/>
    <property type="match status" value="1"/>
</dbReference>
<dbReference type="Pfam" id="PF04055">
    <property type="entry name" value="Radical_SAM"/>
    <property type="match status" value="1"/>
</dbReference>
<dbReference type="InterPro" id="IPR007197">
    <property type="entry name" value="rSAM"/>
</dbReference>
<dbReference type="PROSITE" id="PS51449">
    <property type="entry name" value="MTTASE_N"/>
    <property type="match status" value="1"/>
</dbReference>
<feature type="domain" description="Radical SAM core" evidence="7">
    <location>
        <begin position="122"/>
        <end position="212"/>
    </location>
</feature>
<name>A0A2G9TNE9_TELCI</name>
<keyword evidence="3" id="KW-0479">Metal-binding</keyword>
<dbReference type="Pfam" id="PF00919">
    <property type="entry name" value="UPF0004"/>
    <property type="match status" value="1"/>
</dbReference>
<accession>A0A2G9TNE9</accession>
<evidence type="ECO:0000256" key="5">
    <source>
        <dbReference type="ARBA" id="ARBA00023014"/>
    </source>
</evidence>